<dbReference type="InterPro" id="IPR011008">
    <property type="entry name" value="Dimeric_a/b-barrel"/>
</dbReference>
<keyword evidence="7 9" id="KW-0408">Iron</keyword>
<dbReference type="InterPro" id="IPR006313">
    <property type="entry name" value="EfeB/EfeN"/>
</dbReference>
<keyword evidence="2 9" id="KW-0575">Peroxidase</keyword>
<evidence type="ECO:0000256" key="3">
    <source>
        <dbReference type="ARBA" id="ARBA00022617"/>
    </source>
</evidence>
<keyword evidence="4 9" id="KW-0479">Metal-binding</keyword>
<reference evidence="12 13" key="1">
    <citation type="journal article" date="2013" name="ISME J.">
        <title>A metabolic model for members of the genus Tetrasphaera involved in enhanced biological phosphorus removal.</title>
        <authorList>
            <person name="Kristiansen R."/>
            <person name="Nguyen H.T.T."/>
            <person name="Saunders A.M."/>
            <person name="Nielsen J.L."/>
            <person name="Wimmer R."/>
            <person name="Le V.Q."/>
            <person name="McIlroy S.J."/>
            <person name="Petrovski S."/>
            <person name="Seviour R.J."/>
            <person name="Calteau A."/>
            <person name="Nielsen K.L."/>
            <person name="Nielsen P.H."/>
        </authorList>
    </citation>
    <scope>NUCLEOTIDE SEQUENCE [LARGE SCALE GENOMIC DNA]</scope>
    <source>
        <strain evidence="12 13">Ben110</strain>
    </source>
</reference>
<dbReference type="InterPro" id="IPR048328">
    <property type="entry name" value="Dyp_perox_C"/>
</dbReference>
<keyword evidence="13" id="KW-1185">Reference proteome</keyword>
<evidence type="ECO:0000256" key="2">
    <source>
        <dbReference type="ARBA" id="ARBA00022559"/>
    </source>
</evidence>
<dbReference type="PANTHER" id="PTHR30521:SF4">
    <property type="entry name" value="DEFERROCHELATASE"/>
    <property type="match status" value="1"/>
</dbReference>
<comment type="function">
    <text evidence="9">Involved in the recovery of exogenous heme iron. Extracts iron from heme while preserving the protoporphyrin ring intact.</text>
</comment>
<dbReference type="Pfam" id="PF20628">
    <property type="entry name" value="Dyp_perox_C"/>
    <property type="match status" value="1"/>
</dbReference>
<dbReference type="EMBL" id="CAJA01000294">
    <property type="protein sequence ID" value="CCH74017.1"/>
    <property type="molecule type" value="Genomic_DNA"/>
</dbReference>
<dbReference type="Pfam" id="PF04261">
    <property type="entry name" value="Dyp_perox_N"/>
    <property type="match status" value="1"/>
</dbReference>
<evidence type="ECO:0000313" key="12">
    <source>
        <dbReference type="EMBL" id="CCH74017.1"/>
    </source>
</evidence>
<dbReference type="GO" id="GO:0005829">
    <property type="term" value="C:cytosol"/>
    <property type="evidence" value="ECO:0007669"/>
    <property type="project" value="TreeGrafter"/>
</dbReference>
<dbReference type="GO" id="GO:0030313">
    <property type="term" value="C:cell envelope"/>
    <property type="evidence" value="ECO:0007669"/>
    <property type="project" value="UniProtKB-SubCell"/>
</dbReference>
<protein>
    <recommendedName>
        <fullName evidence="9">Deferrochelatase</fullName>
        <ecNumber evidence="9">1.11.1.-</ecNumber>
    </recommendedName>
    <alternativeName>
        <fullName evidence="9">Peroxidase EfeB</fullName>
    </alternativeName>
</protein>
<accession>W6JY18</accession>
<gene>
    <name evidence="12" type="primary">efeN</name>
    <name evidence="12" type="ORF">BN11_3630012</name>
</gene>
<comment type="cofactor">
    <cofactor evidence="9">
        <name>heme b</name>
        <dbReference type="ChEBI" id="CHEBI:60344"/>
    </cofactor>
    <text evidence="9">Binds 1 heme b (iron(II)-protoporphyrin IX) group non-covalently per subunit.</text>
</comment>
<feature type="domain" description="Dyp-type peroxidase C-terminal" evidence="11">
    <location>
        <begin position="156"/>
        <end position="341"/>
    </location>
</feature>
<dbReference type="NCBIfam" id="TIGR01413">
    <property type="entry name" value="Dyp_perox_fam"/>
    <property type="match status" value="1"/>
</dbReference>
<dbReference type="SUPFAM" id="SSF54909">
    <property type="entry name" value="Dimeric alpha+beta barrel"/>
    <property type="match status" value="1"/>
</dbReference>
<name>W6JY18_9MICO</name>
<dbReference type="AlphaFoldDB" id="W6JY18"/>
<dbReference type="NCBIfam" id="TIGR01412">
    <property type="entry name" value="tat_substr_1"/>
    <property type="match status" value="1"/>
</dbReference>
<organism evidence="12 13">
    <name type="scientific">Nostocoides australiense Ben110</name>
    <dbReference type="NCBI Taxonomy" id="1193182"/>
    <lineage>
        <taxon>Bacteria</taxon>
        <taxon>Bacillati</taxon>
        <taxon>Actinomycetota</taxon>
        <taxon>Actinomycetes</taxon>
        <taxon>Micrococcales</taxon>
        <taxon>Intrasporangiaceae</taxon>
        <taxon>Nostocoides</taxon>
    </lineage>
</organism>
<evidence type="ECO:0000256" key="4">
    <source>
        <dbReference type="ARBA" id="ARBA00022723"/>
    </source>
</evidence>
<dbReference type="EC" id="1.11.1.-" evidence="9"/>
<comment type="caution">
    <text evidence="12">The sequence shown here is derived from an EMBL/GenBank/DDBJ whole genome shotgun (WGS) entry which is preliminary data.</text>
</comment>
<evidence type="ECO:0000256" key="9">
    <source>
        <dbReference type="RuleBase" id="RU365017"/>
    </source>
</evidence>
<dbReference type="STRING" id="1193182.BN11_3630012"/>
<dbReference type="InterPro" id="IPR048327">
    <property type="entry name" value="Dyp_perox_N"/>
</dbReference>
<keyword evidence="3 9" id="KW-0349">Heme</keyword>
<comment type="subcellular location">
    <subcellularLocation>
        <location evidence="1">Cell envelope</location>
    </subcellularLocation>
</comment>
<dbReference type="Proteomes" id="UP000035763">
    <property type="component" value="Unassembled WGS sequence"/>
</dbReference>
<comment type="similarity">
    <text evidence="8 9">Belongs to the DyP-type peroxidase family.</text>
</comment>
<keyword evidence="6 9" id="KW-0560">Oxidoreductase</keyword>
<keyword evidence="5" id="KW-0732">Signal</keyword>
<evidence type="ECO:0000256" key="5">
    <source>
        <dbReference type="ARBA" id="ARBA00022729"/>
    </source>
</evidence>
<dbReference type="GO" id="GO:0033212">
    <property type="term" value="P:iron import into cell"/>
    <property type="evidence" value="ECO:0007669"/>
    <property type="project" value="InterPro"/>
</dbReference>
<dbReference type="GO" id="GO:0004601">
    <property type="term" value="F:peroxidase activity"/>
    <property type="evidence" value="ECO:0007669"/>
    <property type="project" value="UniProtKB-KW"/>
</dbReference>
<evidence type="ECO:0000313" key="13">
    <source>
        <dbReference type="Proteomes" id="UP000035763"/>
    </source>
</evidence>
<evidence type="ECO:0000259" key="10">
    <source>
        <dbReference type="Pfam" id="PF04261"/>
    </source>
</evidence>
<evidence type="ECO:0000256" key="6">
    <source>
        <dbReference type="ARBA" id="ARBA00023002"/>
    </source>
</evidence>
<proteinExistence type="inferred from homology"/>
<dbReference type="GO" id="GO:0020037">
    <property type="term" value="F:heme binding"/>
    <property type="evidence" value="ECO:0007669"/>
    <property type="project" value="InterPro"/>
</dbReference>
<dbReference type="InterPro" id="IPR006314">
    <property type="entry name" value="Dyp_peroxidase"/>
</dbReference>
<dbReference type="PANTHER" id="PTHR30521">
    <property type="entry name" value="DEFERROCHELATASE/PEROXIDASE"/>
    <property type="match status" value="1"/>
</dbReference>
<evidence type="ECO:0000256" key="7">
    <source>
        <dbReference type="ARBA" id="ARBA00023004"/>
    </source>
</evidence>
<sequence>MHFVALDVTTESADELREMLTAWTRAAERMTYGAEAAPGGAVGLGPYGVPTDTGEALDLPPSNLTITIGYGPTLFERFGLEARRPDALEELPGFMGDDLDPATSGGDICIQACADDPQVAVHAVRNLIRLGFGVVSVRWSQLGFGRTSSTSSSQATPRNLFGFKDGTANIMAEDTAALDEHVWVAPSDVSGEAAWMAGGSYLVARRIRMHIEVWDRTNLQEQQDIFGRGKLKGEPLGGTDEFETIDFAAKRMDGEPAIPMVAHVRLAHSSNLGGVRILRRGYNFTDGSDGQGHLNAGLFFIAFMRDAHKQFVPMQRALAAKDVLNEYIEHTGSALFACPPGLGPDEDWGTQLFGR</sequence>
<dbReference type="PROSITE" id="PS51404">
    <property type="entry name" value="DYP_PEROXIDASE"/>
    <property type="match status" value="1"/>
</dbReference>
<evidence type="ECO:0000256" key="1">
    <source>
        <dbReference type="ARBA" id="ARBA00004196"/>
    </source>
</evidence>
<dbReference type="GO" id="GO:0046872">
    <property type="term" value="F:metal ion binding"/>
    <property type="evidence" value="ECO:0007669"/>
    <property type="project" value="UniProtKB-KW"/>
</dbReference>
<feature type="domain" description="Dyp-type peroxidase N-terminal" evidence="10">
    <location>
        <begin position="1"/>
        <end position="144"/>
    </location>
</feature>
<evidence type="ECO:0000259" key="11">
    <source>
        <dbReference type="Pfam" id="PF20628"/>
    </source>
</evidence>
<evidence type="ECO:0000256" key="8">
    <source>
        <dbReference type="ARBA" id="ARBA00025737"/>
    </source>
</evidence>